<dbReference type="RefSeq" id="XP_024393654.1">
    <property type="nucleotide sequence ID" value="XM_024537886.2"/>
</dbReference>
<protein>
    <recommendedName>
        <fullName evidence="2">Rad60/SUMO-like domain-containing protein</fullName>
    </recommendedName>
</protein>
<evidence type="ECO:0000313" key="4">
    <source>
        <dbReference type="EnsemblPlants" id="Pp3c14_19600V3.1"/>
    </source>
</evidence>
<evidence type="ECO:0000259" key="2">
    <source>
        <dbReference type="Pfam" id="PF11976"/>
    </source>
</evidence>
<evidence type="ECO:0000313" key="3">
    <source>
        <dbReference type="EMBL" id="PNR41330.1"/>
    </source>
</evidence>
<proteinExistence type="predicted"/>
<evidence type="ECO:0000256" key="1">
    <source>
        <dbReference type="SAM" id="MobiDB-lite"/>
    </source>
</evidence>
<dbReference type="GeneID" id="112290985"/>
<dbReference type="CDD" id="cd01763">
    <property type="entry name" value="Ubl_SUMO_like"/>
    <property type="match status" value="1"/>
</dbReference>
<dbReference type="PANTHER" id="PTHR47813:SF2">
    <property type="entry name" value="UBIQUITIN-LIKE SUPERFAMILY PROTEIN"/>
    <property type="match status" value="1"/>
</dbReference>
<dbReference type="Gramene" id="Pp3c14_19600V3.1">
    <property type="protein sequence ID" value="Pp3c14_19600V3.1"/>
    <property type="gene ID" value="Pp3c14_19600"/>
</dbReference>
<dbReference type="Gene3D" id="3.10.20.90">
    <property type="entry name" value="Phosphatidylinositol 3-kinase Catalytic Subunit, Chain A, domain 1"/>
    <property type="match status" value="1"/>
</dbReference>
<dbReference type="Gramene" id="Pp3c14_19600V3.2">
    <property type="protein sequence ID" value="Pp3c14_19600V3.2"/>
    <property type="gene ID" value="Pp3c14_19600"/>
</dbReference>
<accession>A0A2K1JIF2</accession>
<dbReference type="AlphaFoldDB" id="A0A2K1JIF2"/>
<dbReference type="STRING" id="3218.A0A2K1JIF2"/>
<dbReference type="EnsemblPlants" id="Pp3c14_19600V3.1">
    <property type="protein sequence ID" value="Pp3c14_19600V3.1"/>
    <property type="gene ID" value="Pp3c14_19600"/>
</dbReference>
<dbReference type="SUPFAM" id="SSF54236">
    <property type="entry name" value="Ubiquitin-like"/>
    <property type="match status" value="1"/>
</dbReference>
<evidence type="ECO:0000313" key="5">
    <source>
        <dbReference type="Proteomes" id="UP000006727"/>
    </source>
</evidence>
<dbReference type="PANTHER" id="PTHR47813">
    <property type="entry name" value="UBIQUITIN-LIKE SUPERFAMILY PROTEIN"/>
    <property type="match status" value="1"/>
</dbReference>
<dbReference type="Pfam" id="PF11976">
    <property type="entry name" value="Rad60-SLD"/>
    <property type="match status" value="1"/>
</dbReference>
<gene>
    <name evidence="4" type="primary">LOC112290985</name>
    <name evidence="3" type="ORF">PHYPA_018733</name>
</gene>
<feature type="compositionally biased region" description="Polar residues" evidence="1">
    <location>
        <begin position="37"/>
        <end position="47"/>
    </location>
</feature>
<dbReference type="OMA" id="CNKRPRV"/>
<organism evidence="3">
    <name type="scientific">Physcomitrium patens</name>
    <name type="common">Spreading-leaved earth moss</name>
    <name type="synonym">Physcomitrella patens</name>
    <dbReference type="NCBI Taxonomy" id="3218"/>
    <lineage>
        <taxon>Eukaryota</taxon>
        <taxon>Viridiplantae</taxon>
        <taxon>Streptophyta</taxon>
        <taxon>Embryophyta</taxon>
        <taxon>Bryophyta</taxon>
        <taxon>Bryophytina</taxon>
        <taxon>Bryopsida</taxon>
        <taxon>Funariidae</taxon>
        <taxon>Funariales</taxon>
        <taxon>Funariaceae</taxon>
        <taxon>Physcomitrium</taxon>
    </lineage>
</organism>
<reference evidence="3 5" key="1">
    <citation type="journal article" date="2008" name="Science">
        <title>The Physcomitrella genome reveals evolutionary insights into the conquest of land by plants.</title>
        <authorList>
            <person name="Rensing S."/>
            <person name="Lang D."/>
            <person name="Zimmer A."/>
            <person name="Terry A."/>
            <person name="Salamov A."/>
            <person name="Shapiro H."/>
            <person name="Nishiyama T."/>
            <person name="Perroud P.-F."/>
            <person name="Lindquist E."/>
            <person name="Kamisugi Y."/>
            <person name="Tanahashi T."/>
            <person name="Sakakibara K."/>
            <person name="Fujita T."/>
            <person name="Oishi K."/>
            <person name="Shin-I T."/>
            <person name="Kuroki Y."/>
            <person name="Toyoda A."/>
            <person name="Suzuki Y."/>
            <person name="Hashimoto A."/>
            <person name="Yamaguchi K."/>
            <person name="Sugano A."/>
            <person name="Kohara Y."/>
            <person name="Fujiyama A."/>
            <person name="Anterola A."/>
            <person name="Aoki S."/>
            <person name="Ashton N."/>
            <person name="Barbazuk W.B."/>
            <person name="Barker E."/>
            <person name="Bennetzen J."/>
            <person name="Bezanilla M."/>
            <person name="Blankenship R."/>
            <person name="Cho S.H."/>
            <person name="Dutcher S."/>
            <person name="Estelle M."/>
            <person name="Fawcett J.A."/>
            <person name="Gundlach H."/>
            <person name="Hanada K."/>
            <person name="Heyl A."/>
            <person name="Hicks K.A."/>
            <person name="Hugh J."/>
            <person name="Lohr M."/>
            <person name="Mayer K."/>
            <person name="Melkozernov A."/>
            <person name="Murata T."/>
            <person name="Nelson D."/>
            <person name="Pils B."/>
            <person name="Prigge M."/>
            <person name="Reiss B."/>
            <person name="Renner T."/>
            <person name="Rombauts S."/>
            <person name="Rushton P."/>
            <person name="Sanderfoot A."/>
            <person name="Schween G."/>
            <person name="Shiu S.-H."/>
            <person name="Stueber K."/>
            <person name="Theodoulou F.L."/>
            <person name="Tu H."/>
            <person name="Van de Peer Y."/>
            <person name="Verrier P.J."/>
            <person name="Waters E."/>
            <person name="Wood A."/>
            <person name="Yang L."/>
            <person name="Cove D."/>
            <person name="Cuming A."/>
            <person name="Hasebe M."/>
            <person name="Lucas S."/>
            <person name="Mishler D.B."/>
            <person name="Reski R."/>
            <person name="Grigoriev I."/>
            <person name="Quatrano R.S."/>
            <person name="Boore J.L."/>
        </authorList>
    </citation>
    <scope>NUCLEOTIDE SEQUENCE [LARGE SCALE GENOMIC DNA]</scope>
    <source>
        <strain evidence="4 5">cv. Gransden 2004</strain>
    </source>
</reference>
<feature type="domain" description="Rad60/SUMO-like" evidence="2">
    <location>
        <begin position="224"/>
        <end position="291"/>
    </location>
</feature>
<dbReference type="InterPro" id="IPR022617">
    <property type="entry name" value="Rad60/SUMO-like_dom"/>
</dbReference>
<reference evidence="4" key="3">
    <citation type="submission" date="2020-12" db="UniProtKB">
        <authorList>
            <consortium name="EnsemblPlants"/>
        </authorList>
    </citation>
    <scope>IDENTIFICATION</scope>
</reference>
<feature type="region of interest" description="Disordered" evidence="1">
    <location>
        <begin position="14"/>
        <end position="135"/>
    </location>
</feature>
<dbReference type="InterPro" id="IPR029071">
    <property type="entry name" value="Ubiquitin-like_domsf"/>
</dbReference>
<dbReference type="FunCoup" id="A0A2K1JIF2">
    <property type="interactions" value="1530"/>
</dbReference>
<reference evidence="3 5" key="2">
    <citation type="journal article" date="2018" name="Plant J.">
        <title>The Physcomitrella patens chromosome-scale assembly reveals moss genome structure and evolution.</title>
        <authorList>
            <person name="Lang D."/>
            <person name="Ullrich K.K."/>
            <person name="Murat F."/>
            <person name="Fuchs J."/>
            <person name="Jenkins J."/>
            <person name="Haas F.B."/>
            <person name="Piednoel M."/>
            <person name="Gundlach H."/>
            <person name="Van Bel M."/>
            <person name="Meyberg R."/>
            <person name="Vives C."/>
            <person name="Morata J."/>
            <person name="Symeonidi A."/>
            <person name="Hiss M."/>
            <person name="Muchero W."/>
            <person name="Kamisugi Y."/>
            <person name="Saleh O."/>
            <person name="Blanc G."/>
            <person name="Decker E.L."/>
            <person name="van Gessel N."/>
            <person name="Grimwood J."/>
            <person name="Hayes R.D."/>
            <person name="Graham S.W."/>
            <person name="Gunter L.E."/>
            <person name="McDaniel S.F."/>
            <person name="Hoernstein S.N.W."/>
            <person name="Larsson A."/>
            <person name="Li F.W."/>
            <person name="Perroud P.F."/>
            <person name="Phillips J."/>
            <person name="Ranjan P."/>
            <person name="Rokshar D.S."/>
            <person name="Rothfels C.J."/>
            <person name="Schneider L."/>
            <person name="Shu S."/>
            <person name="Stevenson D.W."/>
            <person name="Thummler F."/>
            <person name="Tillich M."/>
            <person name="Villarreal Aguilar J.C."/>
            <person name="Widiez T."/>
            <person name="Wong G.K."/>
            <person name="Wymore A."/>
            <person name="Zhang Y."/>
            <person name="Zimmer A.D."/>
            <person name="Quatrano R.S."/>
            <person name="Mayer K.F.X."/>
            <person name="Goodstein D."/>
            <person name="Casacuberta J.M."/>
            <person name="Vandepoele K."/>
            <person name="Reski R."/>
            <person name="Cuming A.C."/>
            <person name="Tuskan G.A."/>
            <person name="Maumus F."/>
            <person name="Salse J."/>
            <person name="Schmutz J."/>
            <person name="Rensing S.A."/>
        </authorList>
    </citation>
    <scope>NUCLEOTIDE SEQUENCE [LARGE SCALE GENOMIC DNA]</scope>
    <source>
        <strain evidence="4 5">cv. Gransden 2004</strain>
    </source>
</reference>
<dbReference type="Proteomes" id="UP000006727">
    <property type="component" value="Chromosome 14"/>
</dbReference>
<name>A0A2K1JIF2_PHYPA</name>
<sequence>MANRAILSTVVNLEDDDDDDIKLPSKSGDALAPQPPGTISDSRSPSYVSDLEQDDTDDEFKPLFDYTETVPSPTYFSDDDEDDFKFSSAPKRRCVRAQAKEPSTPSPQEEIVTVGDDDDDESWLLPSPPKSSPLKFPNRATSALLSANYALHQLRQSQTELMGLQFAASPEGIKRVEEQAKLQLQHRPDPESPLAANTSKDLNFHEEILESKSVTPEKREKVLLKVQNKTGSYQSIRIFMTDKFEKLFSVYAEMVDAPLANLSFCFDGDQLSSCGTPKEHDMEDGDVIEVYSKI</sequence>
<keyword evidence="5" id="KW-1185">Reference proteome</keyword>
<dbReference type="EMBL" id="ABEU02000014">
    <property type="protein sequence ID" value="PNR41330.1"/>
    <property type="molecule type" value="Genomic_DNA"/>
</dbReference>
<dbReference type="PaxDb" id="3218-PP1S34_106V6.1"/>
<dbReference type="EnsemblPlants" id="Pp3c14_19600V3.2">
    <property type="protein sequence ID" value="Pp3c14_19600V3.2"/>
    <property type="gene ID" value="Pp3c14_19600"/>
</dbReference>